<comment type="caution">
    <text evidence="2">The sequence shown here is derived from an EMBL/GenBank/DDBJ whole genome shotgun (WGS) entry which is preliminary data.</text>
</comment>
<dbReference type="InterPro" id="IPR001451">
    <property type="entry name" value="Hexapep"/>
</dbReference>
<protein>
    <recommendedName>
        <fullName evidence="4">Mannose-1-phosphate guanylyltransferase</fullName>
    </recommendedName>
</protein>
<keyword evidence="1" id="KW-0808">Transferase</keyword>
<evidence type="ECO:0000256" key="1">
    <source>
        <dbReference type="ARBA" id="ARBA00022679"/>
    </source>
</evidence>
<dbReference type="Pfam" id="PF00132">
    <property type="entry name" value="Hexapep"/>
    <property type="match status" value="1"/>
</dbReference>
<reference evidence="2 3" key="1">
    <citation type="journal article" date="2023" name="PLoS ONE">
        <title>Cytospora paraplurivora sp. nov. isolated from orchards with fruit tree decline syndrome in Ontario, Canada.</title>
        <authorList>
            <person name="Ilyukhin E."/>
            <person name="Nguyen H.D.T."/>
            <person name="Castle A.J."/>
            <person name="Ellouze W."/>
        </authorList>
    </citation>
    <scope>NUCLEOTIDE SEQUENCE [LARGE SCALE GENOMIC DNA]</scope>
    <source>
        <strain evidence="2 3">FDS-564</strain>
    </source>
</reference>
<accession>A0AAN9U3N0</accession>
<proteinExistence type="predicted"/>
<organism evidence="2 3">
    <name type="scientific">Cytospora paraplurivora</name>
    <dbReference type="NCBI Taxonomy" id="2898453"/>
    <lineage>
        <taxon>Eukaryota</taxon>
        <taxon>Fungi</taxon>
        <taxon>Dikarya</taxon>
        <taxon>Ascomycota</taxon>
        <taxon>Pezizomycotina</taxon>
        <taxon>Sordariomycetes</taxon>
        <taxon>Sordariomycetidae</taxon>
        <taxon>Diaporthales</taxon>
        <taxon>Cytosporaceae</taxon>
        <taxon>Cytospora</taxon>
    </lineage>
</organism>
<dbReference type="AlphaFoldDB" id="A0AAN9U3N0"/>
<name>A0AAN9U3N0_9PEZI</name>
<dbReference type="EMBL" id="JAJSPL020000035">
    <property type="protein sequence ID" value="KAK7736168.1"/>
    <property type="molecule type" value="Genomic_DNA"/>
</dbReference>
<dbReference type="PROSITE" id="PS00101">
    <property type="entry name" value="HEXAPEP_TRANSFERASES"/>
    <property type="match status" value="1"/>
</dbReference>
<dbReference type="PANTHER" id="PTHR23416">
    <property type="entry name" value="SIALIC ACID SYNTHASE-RELATED"/>
    <property type="match status" value="1"/>
</dbReference>
<dbReference type="InterPro" id="IPR011004">
    <property type="entry name" value="Trimer_LpxA-like_sf"/>
</dbReference>
<sequence>METKRIPAKRIAFMGGNEDFRAARLRCAIACDEYNKLDQNAPIEARVKAWSRIVDPNDNTGNIANSTTAVDFSKLFKGGLRDPASTMVKDVDTPQDPNIEEGKHNQTIFNIRPTIPYIKTPIYIDYGLRVRIAPTTFINRNCSILDTPVADIVIGENCSIGPGVTIISVGHPVKYEERCEFQSGKAGSWGAKVIVGDGVWVGAGVTILPGVTIGSYSTIGAGSVVTKDIPPRCVATGNPATVQYFVIAERAPTAFMETAYTLEDALKAGREEGD</sequence>
<evidence type="ECO:0000313" key="3">
    <source>
        <dbReference type="Proteomes" id="UP001320245"/>
    </source>
</evidence>
<dbReference type="InterPro" id="IPR051159">
    <property type="entry name" value="Hexapeptide_acetyltransf"/>
</dbReference>
<gene>
    <name evidence="2" type="ORF">SLS53_007196</name>
</gene>
<evidence type="ECO:0008006" key="4">
    <source>
        <dbReference type="Google" id="ProtNLM"/>
    </source>
</evidence>
<dbReference type="Proteomes" id="UP001320245">
    <property type="component" value="Unassembled WGS sequence"/>
</dbReference>
<keyword evidence="3" id="KW-1185">Reference proteome</keyword>
<dbReference type="GO" id="GO:0008374">
    <property type="term" value="F:O-acyltransferase activity"/>
    <property type="evidence" value="ECO:0007669"/>
    <property type="project" value="TreeGrafter"/>
</dbReference>
<dbReference type="SUPFAM" id="SSF51161">
    <property type="entry name" value="Trimeric LpxA-like enzymes"/>
    <property type="match status" value="1"/>
</dbReference>
<evidence type="ECO:0000313" key="2">
    <source>
        <dbReference type="EMBL" id="KAK7736168.1"/>
    </source>
</evidence>
<dbReference type="Gene3D" id="2.160.10.10">
    <property type="entry name" value="Hexapeptide repeat proteins"/>
    <property type="match status" value="1"/>
</dbReference>
<dbReference type="PANTHER" id="PTHR23416:SF54">
    <property type="entry name" value="ACETYLTRANSFERASE, CYSE_LACA_LPXA_NODL FAMILY (AFU_ORTHOLOGUE AFUA_2G08430)-RELATED"/>
    <property type="match status" value="1"/>
</dbReference>
<dbReference type="InterPro" id="IPR018357">
    <property type="entry name" value="Hexapep_transf_CS"/>
</dbReference>